<accession>A0A9W7DH28</accession>
<sequence length="168" mass="19152">MKLPTNTFSLSHVLNINIQHKNISRLNQIPKDHSTLSTYSTHSKLALLIPPIQLAQLIPPNQKLQIVQHMDPGYTGRRRPTRLIPNSVNCNNGKDLERSPGVNGELKKTMAADKEHAVDQALKKKEKQNMLKKEELKKKEKENMLKNKEESNSTGGGWFKKVCKKLKR</sequence>
<protein>
    <submittedName>
        <fullName evidence="2">Unnamed protein product</fullName>
    </submittedName>
</protein>
<proteinExistence type="predicted"/>
<feature type="compositionally biased region" description="Basic and acidic residues" evidence="1">
    <location>
        <begin position="116"/>
        <end position="151"/>
    </location>
</feature>
<reference evidence="2" key="1">
    <citation type="submission" date="2023-04" db="EMBL/GenBank/DDBJ databases">
        <title>Ambrosiozyma monospora NBRC 1965.</title>
        <authorList>
            <person name="Ichikawa N."/>
            <person name="Sato H."/>
            <person name="Tonouchi N."/>
        </authorList>
    </citation>
    <scope>NUCLEOTIDE SEQUENCE</scope>
    <source>
        <strain evidence="2">NBRC 1965</strain>
    </source>
</reference>
<gene>
    <name evidence="2" type="ORF">Amon01_000563400</name>
</gene>
<organism evidence="2 3">
    <name type="scientific">Ambrosiozyma monospora</name>
    <name type="common">Yeast</name>
    <name type="synonym">Endomycopsis monosporus</name>
    <dbReference type="NCBI Taxonomy" id="43982"/>
    <lineage>
        <taxon>Eukaryota</taxon>
        <taxon>Fungi</taxon>
        <taxon>Dikarya</taxon>
        <taxon>Ascomycota</taxon>
        <taxon>Saccharomycotina</taxon>
        <taxon>Pichiomycetes</taxon>
        <taxon>Pichiales</taxon>
        <taxon>Pichiaceae</taxon>
        <taxon>Ambrosiozyma</taxon>
    </lineage>
</organism>
<dbReference type="AlphaFoldDB" id="A0A9W7DH28"/>
<name>A0A9W7DH28_AMBMO</name>
<keyword evidence="3" id="KW-1185">Reference proteome</keyword>
<evidence type="ECO:0000313" key="3">
    <source>
        <dbReference type="Proteomes" id="UP001165063"/>
    </source>
</evidence>
<dbReference type="Proteomes" id="UP001165063">
    <property type="component" value="Unassembled WGS sequence"/>
</dbReference>
<evidence type="ECO:0000256" key="1">
    <source>
        <dbReference type="SAM" id="MobiDB-lite"/>
    </source>
</evidence>
<feature type="region of interest" description="Disordered" evidence="1">
    <location>
        <begin position="116"/>
        <end position="168"/>
    </location>
</feature>
<comment type="caution">
    <text evidence="2">The sequence shown here is derived from an EMBL/GenBank/DDBJ whole genome shotgun (WGS) entry which is preliminary data.</text>
</comment>
<evidence type="ECO:0000313" key="2">
    <source>
        <dbReference type="EMBL" id="GMG39804.1"/>
    </source>
</evidence>
<dbReference type="EMBL" id="BSXU01003211">
    <property type="protein sequence ID" value="GMG39804.1"/>
    <property type="molecule type" value="Genomic_DNA"/>
</dbReference>